<dbReference type="EMBL" id="LLZG01000388">
    <property type="protein sequence ID" value="KUL23314.1"/>
    <property type="molecule type" value="Genomic_DNA"/>
</dbReference>
<dbReference type="InterPro" id="IPR016181">
    <property type="entry name" value="Acyl_CoA_acyltransferase"/>
</dbReference>
<reference evidence="3" key="1">
    <citation type="submission" date="2015-10" db="EMBL/GenBank/DDBJ databases">
        <authorList>
            <person name="Ju K.-S."/>
            <person name="Doroghazi J.R."/>
            <person name="Metcalf W.W."/>
        </authorList>
    </citation>
    <scope>NUCLEOTIDE SEQUENCE [LARGE SCALE GENOMIC DNA]</scope>
    <source>
        <strain evidence="3">NRRL 3151</strain>
    </source>
</reference>
<sequence>MRPYRETDNCTVLALIDADRLPGQPACTPGMLEHALDGRSPIDSRWWEELQPPRTNVLLDGEGLLTGAVSYAIRPRDEAGLLLWMHCREDHAAAGALLRHALDQLGPRTNFAFECASALTFGVEGLSARHRATTREVLQRAGFTTRDLRRYIQSPLPLTGLPLMAAYSTGPVHKPPGRRLQVRDGDEVVAEAVIGNPFDGIAVLRWLHVTSSAQRQGMGRALLGSAVDLLAGLGATQVIGYVDDDDPRDPERDRTAANALYDSVGFTEVDRLLSFTRLPE</sequence>
<evidence type="ECO:0000313" key="2">
    <source>
        <dbReference type="EMBL" id="KUL23314.1"/>
    </source>
</evidence>
<evidence type="ECO:0000259" key="1">
    <source>
        <dbReference type="PROSITE" id="PS51186"/>
    </source>
</evidence>
<dbReference type="Gene3D" id="3.40.630.30">
    <property type="match status" value="1"/>
</dbReference>
<keyword evidence="3" id="KW-1185">Reference proteome</keyword>
<dbReference type="SUPFAM" id="SSF55729">
    <property type="entry name" value="Acyl-CoA N-acyltransferases (Nat)"/>
    <property type="match status" value="1"/>
</dbReference>
<proteinExistence type="predicted"/>
<accession>A0A101JAP5</accession>
<gene>
    <name evidence="2" type="ORF">ADL12_39760</name>
</gene>
<evidence type="ECO:0000313" key="3">
    <source>
        <dbReference type="Proteomes" id="UP000053923"/>
    </source>
</evidence>
<name>A0A101JAP5_9ACTN</name>
<dbReference type="PROSITE" id="PS51186">
    <property type="entry name" value="GNAT"/>
    <property type="match status" value="1"/>
</dbReference>
<protein>
    <recommendedName>
        <fullName evidence="1">N-acetyltransferase domain-containing protein</fullName>
    </recommendedName>
</protein>
<feature type="domain" description="N-acetyltransferase" evidence="1">
    <location>
        <begin position="132"/>
        <end position="280"/>
    </location>
</feature>
<dbReference type="GO" id="GO:0016747">
    <property type="term" value="F:acyltransferase activity, transferring groups other than amino-acyl groups"/>
    <property type="evidence" value="ECO:0007669"/>
    <property type="project" value="InterPro"/>
</dbReference>
<organism evidence="2 3">
    <name type="scientific">Streptomyces regalis</name>
    <dbReference type="NCBI Taxonomy" id="68262"/>
    <lineage>
        <taxon>Bacteria</taxon>
        <taxon>Bacillati</taxon>
        <taxon>Actinomycetota</taxon>
        <taxon>Actinomycetes</taxon>
        <taxon>Kitasatosporales</taxon>
        <taxon>Streptomycetaceae</taxon>
        <taxon>Streptomyces</taxon>
    </lineage>
</organism>
<comment type="caution">
    <text evidence="2">The sequence shown here is derived from an EMBL/GenBank/DDBJ whole genome shotgun (WGS) entry which is preliminary data.</text>
</comment>
<dbReference type="Pfam" id="PF00583">
    <property type="entry name" value="Acetyltransf_1"/>
    <property type="match status" value="1"/>
</dbReference>
<dbReference type="CDD" id="cd04301">
    <property type="entry name" value="NAT_SF"/>
    <property type="match status" value="1"/>
</dbReference>
<dbReference type="InterPro" id="IPR000182">
    <property type="entry name" value="GNAT_dom"/>
</dbReference>
<dbReference type="AlphaFoldDB" id="A0A101JAP5"/>
<dbReference type="Proteomes" id="UP000053923">
    <property type="component" value="Unassembled WGS sequence"/>
</dbReference>